<dbReference type="SUPFAM" id="SSF53955">
    <property type="entry name" value="Lysozyme-like"/>
    <property type="match status" value="1"/>
</dbReference>
<keyword evidence="1" id="KW-1133">Transmembrane helix</keyword>
<evidence type="ECO:0000256" key="1">
    <source>
        <dbReference type="SAM" id="Phobius"/>
    </source>
</evidence>
<keyword evidence="1" id="KW-0812">Transmembrane</keyword>
<feature type="transmembrane region" description="Helical" evidence="1">
    <location>
        <begin position="213"/>
        <end position="234"/>
    </location>
</feature>
<feature type="signal peptide" evidence="2">
    <location>
        <begin position="1"/>
        <end position="27"/>
    </location>
</feature>
<dbReference type="AlphaFoldDB" id="A0A0A9WFK0"/>
<feature type="non-terminal residue" evidence="3">
    <location>
        <position position="1"/>
    </location>
</feature>
<reference evidence="3" key="2">
    <citation type="submission" date="2014-07" db="EMBL/GenBank/DDBJ databases">
        <authorList>
            <person name="Hull J."/>
        </authorList>
    </citation>
    <scope>NUCLEOTIDE SEQUENCE</scope>
</reference>
<name>A0A0A9WFK0_LYGHE</name>
<sequence>FSLPPDCMMGAISVVLVVIAAVVSCSGNVFTPCELAKLLKYEHSSELATYLGGNVSLAVCLAGYRHYNASYQLKHPDGSVYYGVFGLHVDSRSGCGDKNTFINDEFSEDIECLNKTVLIHPNKLYMYRRLCASDLTQRITCKENEFFHVAEVWDPIYKDIIDLTYGEEHAVVKYLSAHGIDYYQPPTTTTTSPPTTTTSPSTATTCPSTTTTIIISTTVISLMIGLVVVAYHFLKKFIKGRIVPSASTAPEYVMTPRFPDTSNQMQEEISHNDLMKNKPPAYSAFPTKLCQ</sequence>
<accession>A0A0A9WFK0</accession>
<keyword evidence="1" id="KW-0472">Membrane</keyword>
<proteinExistence type="predicted"/>
<dbReference type="EMBL" id="GBHO01037433">
    <property type="protein sequence ID" value="JAG06171.1"/>
    <property type="molecule type" value="Transcribed_RNA"/>
</dbReference>
<evidence type="ECO:0000256" key="2">
    <source>
        <dbReference type="SAM" id="SignalP"/>
    </source>
</evidence>
<gene>
    <name evidence="3" type="primary">LYSC2_2</name>
    <name evidence="3" type="ORF">CM83_50869</name>
</gene>
<dbReference type="InterPro" id="IPR023346">
    <property type="entry name" value="Lysozyme-like_dom_sf"/>
</dbReference>
<evidence type="ECO:0000313" key="3">
    <source>
        <dbReference type="EMBL" id="JAG06171.1"/>
    </source>
</evidence>
<dbReference type="Gene3D" id="1.10.530.10">
    <property type="match status" value="1"/>
</dbReference>
<keyword evidence="2" id="KW-0732">Signal</keyword>
<reference evidence="3" key="1">
    <citation type="journal article" date="2014" name="PLoS ONE">
        <title>Transcriptome-Based Identification of ABC Transporters in the Western Tarnished Plant Bug Lygus hesperus.</title>
        <authorList>
            <person name="Hull J.J."/>
            <person name="Chaney K."/>
            <person name="Geib S.M."/>
            <person name="Fabrick J.A."/>
            <person name="Brent C.S."/>
            <person name="Walsh D."/>
            <person name="Lavine L.C."/>
        </authorList>
    </citation>
    <scope>NUCLEOTIDE SEQUENCE</scope>
</reference>
<protein>
    <submittedName>
        <fullName evidence="3">Lysozyme C-2</fullName>
    </submittedName>
</protein>
<feature type="chain" id="PRO_5002050603" evidence="2">
    <location>
        <begin position="28"/>
        <end position="291"/>
    </location>
</feature>
<organism evidence="3">
    <name type="scientific">Lygus hesperus</name>
    <name type="common">Western plant bug</name>
    <dbReference type="NCBI Taxonomy" id="30085"/>
    <lineage>
        <taxon>Eukaryota</taxon>
        <taxon>Metazoa</taxon>
        <taxon>Ecdysozoa</taxon>
        <taxon>Arthropoda</taxon>
        <taxon>Hexapoda</taxon>
        <taxon>Insecta</taxon>
        <taxon>Pterygota</taxon>
        <taxon>Neoptera</taxon>
        <taxon>Paraneoptera</taxon>
        <taxon>Hemiptera</taxon>
        <taxon>Heteroptera</taxon>
        <taxon>Panheteroptera</taxon>
        <taxon>Cimicomorpha</taxon>
        <taxon>Miridae</taxon>
        <taxon>Mirini</taxon>
        <taxon>Lygus</taxon>
    </lineage>
</organism>